<dbReference type="EMBL" id="PEWV01000071">
    <property type="protein sequence ID" value="PIU41163.1"/>
    <property type="molecule type" value="Genomic_DNA"/>
</dbReference>
<gene>
    <name evidence="2" type="ORF">COS99_07435</name>
</gene>
<feature type="transmembrane region" description="Helical" evidence="1">
    <location>
        <begin position="74"/>
        <end position="98"/>
    </location>
</feature>
<protein>
    <submittedName>
        <fullName evidence="2">Uncharacterized protein</fullName>
    </submittedName>
</protein>
<dbReference type="AlphaFoldDB" id="A0A2J0KZB3"/>
<keyword evidence="1" id="KW-0472">Membrane</keyword>
<feature type="transmembrane region" description="Helical" evidence="1">
    <location>
        <begin position="12"/>
        <end position="37"/>
    </location>
</feature>
<comment type="caution">
    <text evidence="2">The sequence shown here is derived from an EMBL/GenBank/DDBJ whole genome shotgun (WGS) entry which is preliminary data.</text>
</comment>
<reference evidence="2 3" key="1">
    <citation type="submission" date="2017-09" db="EMBL/GenBank/DDBJ databases">
        <title>Depth-based differentiation of microbial function through sediment-hosted aquifers and enrichment of novel symbionts in the deep terrestrial subsurface.</title>
        <authorList>
            <person name="Probst A.J."/>
            <person name="Ladd B."/>
            <person name="Jarett J.K."/>
            <person name="Geller-Mcgrath D.E."/>
            <person name="Sieber C.M."/>
            <person name="Emerson J.B."/>
            <person name="Anantharaman K."/>
            <person name="Thomas B.C."/>
            <person name="Malmstrom R."/>
            <person name="Stieglmeier M."/>
            <person name="Klingl A."/>
            <person name="Woyke T."/>
            <person name="Ryan C.M."/>
            <person name="Banfield J.F."/>
        </authorList>
    </citation>
    <scope>NUCLEOTIDE SEQUENCE [LARGE SCALE GENOMIC DNA]</scope>
    <source>
        <strain evidence="2">CG07_land_8_20_14_0_80_42_15</strain>
    </source>
</reference>
<evidence type="ECO:0000313" key="2">
    <source>
        <dbReference type="EMBL" id="PIU41163.1"/>
    </source>
</evidence>
<evidence type="ECO:0000313" key="3">
    <source>
        <dbReference type="Proteomes" id="UP000230052"/>
    </source>
</evidence>
<keyword evidence="1" id="KW-0812">Transmembrane</keyword>
<dbReference type="Proteomes" id="UP000230052">
    <property type="component" value="Unassembled WGS sequence"/>
</dbReference>
<proteinExistence type="predicted"/>
<keyword evidence="1" id="KW-1133">Transmembrane helix</keyword>
<sequence>MSKTRISKRVVASIIEGGGSFLFLSGTCLFACQLFFWTLDGRWISFPLLFLFYMFGLKIPWLEDPKCYYELHSVVMFILTRLPLSFFVCLLGIIFLSWGEKVRGIQRR</sequence>
<evidence type="ECO:0000256" key="1">
    <source>
        <dbReference type="SAM" id="Phobius"/>
    </source>
</evidence>
<name>A0A2J0KZB3_9BACT</name>
<feature type="transmembrane region" description="Helical" evidence="1">
    <location>
        <begin position="43"/>
        <end position="62"/>
    </location>
</feature>
<accession>A0A2J0KZB3</accession>
<organism evidence="2 3">
    <name type="scientific">Candidatus Aquitaenariimonas noxiae</name>
    <dbReference type="NCBI Taxonomy" id="1974741"/>
    <lineage>
        <taxon>Bacteria</taxon>
        <taxon>Pseudomonadati</taxon>
        <taxon>Candidatus Omnitrophota</taxon>
        <taxon>Candidatus Aquitaenariimonas</taxon>
    </lineage>
</organism>